<name>T0RG47_SAPDV</name>
<proteinExistence type="predicted"/>
<protein>
    <submittedName>
        <fullName evidence="3">Uncharacterized protein</fullName>
    </submittedName>
</protein>
<feature type="chain" id="PRO_5004583962" evidence="2">
    <location>
        <begin position="20"/>
        <end position="84"/>
    </location>
</feature>
<dbReference type="GeneID" id="19954266"/>
<evidence type="ECO:0000256" key="2">
    <source>
        <dbReference type="SAM" id="SignalP"/>
    </source>
</evidence>
<feature type="region of interest" description="Disordered" evidence="1">
    <location>
        <begin position="60"/>
        <end position="84"/>
    </location>
</feature>
<dbReference type="STRING" id="1156394.T0RG47"/>
<feature type="compositionally biased region" description="Basic residues" evidence="1">
    <location>
        <begin position="74"/>
        <end position="84"/>
    </location>
</feature>
<feature type="non-terminal residue" evidence="3">
    <location>
        <position position="1"/>
    </location>
</feature>
<dbReference type="Proteomes" id="UP000030762">
    <property type="component" value="Unassembled WGS sequence"/>
</dbReference>
<keyword evidence="2" id="KW-0732">Signal</keyword>
<dbReference type="AlphaFoldDB" id="T0RG47"/>
<dbReference type="SUPFAM" id="SSF54060">
    <property type="entry name" value="His-Me finger endonucleases"/>
    <property type="match status" value="1"/>
</dbReference>
<gene>
    <name evidence="3" type="ORF">SDRG_13539</name>
</gene>
<dbReference type="InterPro" id="IPR044925">
    <property type="entry name" value="His-Me_finger_sf"/>
</dbReference>
<dbReference type="RefSeq" id="XP_008617854.1">
    <property type="nucleotide sequence ID" value="XM_008619632.1"/>
</dbReference>
<dbReference type="EMBL" id="JH767192">
    <property type="protein sequence ID" value="EQC28662.1"/>
    <property type="molecule type" value="Genomic_DNA"/>
</dbReference>
<sequence length="84" mass="9266">MRTAIACLALASAAFASTACTTDRTIKYLGYELTFDCEAASADRWAYTLGFDNGKAKRPSGFYTDPNLPTTCKQQKRRSARRTT</sequence>
<evidence type="ECO:0000256" key="1">
    <source>
        <dbReference type="SAM" id="MobiDB-lite"/>
    </source>
</evidence>
<evidence type="ECO:0000313" key="3">
    <source>
        <dbReference type="EMBL" id="EQC28662.1"/>
    </source>
</evidence>
<dbReference type="PROSITE" id="PS51257">
    <property type="entry name" value="PROKAR_LIPOPROTEIN"/>
    <property type="match status" value="1"/>
</dbReference>
<accession>T0RG47</accession>
<evidence type="ECO:0000313" key="4">
    <source>
        <dbReference type="Proteomes" id="UP000030762"/>
    </source>
</evidence>
<keyword evidence="4" id="KW-1185">Reference proteome</keyword>
<organism evidence="3 4">
    <name type="scientific">Saprolegnia diclina (strain VS20)</name>
    <dbReference type="NCBI Taxonomy" id="1156394"/>
    <lineage>
        <taxon>Eukaryota</taxon>
        <taxon>Sar</taxon>
        <taxon>Stramenopiles</taxon>
        <taxon>Oomycota</taxon>
        <taxon>Saprolegniomycetes</taxon>
        <taxon>Saprolegniales</taxon>
        <taxon>Saprolegniaceae</taxon>
        <taxon>Saprolegnia</taxon>
    </lineage>
</organism>
<dbReference type="InParanoid" id="T0RG47"/>
<dbReference type="VEuPathDB" id="FungiDB:SDRG_13539"/>
<feature type="signal peptide" evidence="2">
    <location>
        <begin position="1"/>
        <end position="19"/>
    </location>
</feature>
<reference evidence="3 4" key="1">
    <citation type="submission" date="2012-04" db="EMBL/GenBank/DDBJ databases">
        <title>The Genome Sequence of Saprolegnia declina VS20.</title>
        <authorList>
            <consortium name="The Broad Institute Genome Sequencing Platform"/>
            <person name="Russ C."/>
            <person name="Nusbaum C."/>
            <person name="Tyler B."/>
            <person name="van West P."/>
            <person name="Dieguez-Uribeondo J."/>
            <person name="de Bruijn I."/>
            <person name="Tripathy S."/>
            <person name="Jiang R."/>
            <person name="Young S.K."/>
            <person name="Zeng Q."/>
            <person name="Gargeya S."/>
            <person name="Fitzgerald M."/>
            <person name="Haas B."/>
            <person name="Abouelleil A."/>
            <person name="Alvarado L."/>
            <person name="Arachchi H.M."/>
            <person name="Berlin A."/>
            <person name="Chapman S.B."/>
            <person name="Goldberg J."/>
            <person name="Griggs A."/>
            <person name="Gujja S."/>
            <person name="Hansen M."/>
            <person name="Howarth C."/>
            <person name="Imamovic A."/>
            <person name="Larimer J."/>
            <person name="McCowen C."/>
            <person name="Montmayeur A."/>
            <person name="Murphy C."/>
            <person name="Neiman D."/>
            <person name="Pearson M."/>
            <person name="Priest M."/>
            <person name="Roberts A."/>
            <person name="Saif S."/>
            <person name="Shea T."/>
            <person name="Sisk P."/>
            <person name="Sykes S."/>
            <person name="Wortman J."/>
            <person name="Nusbaum C."/>
            <person name="Birren B."/>
        </authorList>
    </citation>
    <scope>NUCLEOTIDE SEQUENCE [LARGE SCALE GENOMIC DNA]</scope>
    <source>
        <strain evidence="3 4">VS20</strain>
    </source>
</reference>